<evidence type="ECO:0000313" key="1">
    <source>
        <dbReference type="EMBL" id="AMD91762.1"/>
    </source>
</evidence>
<reference evidence="2" key="1">
    <citation type="submission" date="2016-02" db="EMBL/GenBank/DDBJ databases">
        <authorList>
            <person name="Holder M.E."/>
            <person name="Ajami N.J."/>
            <person name="Petrosino J.F."/>
        </authorList>
    </citation>
    <scope>NUCLEOTIDE SEQUENCE [LARGE SCALE GENOMIC DNA]</scope>
    <source>
        <strain evidence="2">DSM 12838</strain>
    </source>
</reference>
<dbReference type="STRING" id="888061.AXF15_00600"/>
<name>A0A0X8JN34_9BACT</name>
<dbReference type="AlphaFoldDB" id="A0A0X8JN34"/>
<dbReference type="InterPro" id="IPR020022">
    <property type="entry name" value="N-acetyl_sugar_amidoTrfase"/>
</dbReference>
<dbReference type="NCBIfam" id="TIGR03573">
    <property type="entry name" value="WbuX"/>
    <property type="match status" value="1"/>
</dbReference>
<proteinExistence type="predicted"/>
<gene>
    <name evidence="1" type="ORF">AXF15_00600</name>
</gene>
<dbReference type="Proteomes" id="UP000063964">
    <property type="component" value="Chromosome"/>
</dbReference>
<accession>A0A0X8JN34</accession>
<dbReference type="SUPFAM" id="SSF52402">
    <property type="entry name" value="Adenine nucleotide alpha hydrolases-like"/>
    <property type="match status" value="1"/>
</dbReference>
<evidence type="ECO:0000313" key="2">
    <source>
        <dbReference type="Proteomes" id="UP000063964"/>
    </source>
</evidence>
<dbReference type="RefSeq" id="WP_066601840.1">
    <property type="nucleotide sequence ID" value="NZ_CP014230.1"/>
</dbReference>
<organism evidence="1 2">
    <name type="scientific">Desulfomicrobium orale DSM 12838</name>
    <dbReference type="NCBI Taxonomy" id="888061"/>
    <lineage>
        <taxon>Bacteria</taxon>
        <taxon>Pseudomonadati</taxon>
        <taxon>Thermodesulfobacteriota</taxon>
        <taxon>Desulfovibrionia</taxon>
        <taxon>Desulfovibrionales</taxon>
        <taxon>Desulfomicrobiaceae</taxon>
        <taxon>Desulfomicrobium</taxon>
    </lineage>
</organism>
<dbReference type="KEGG" id="doa:AXF15_00600"/>
<keyword evidence="2" id="KW-1185">Reference proteome</keyword>
<dbReference type="OrthoDB" id="5366152at2"/>
<sequence length="385" mass="45388">MQYCTECLFPAVAATPLTFDQHGVCSGCRAGRHKRTIDWTKRRALFGELVEKYRNPDGYDCVLPVSGGKDSYFAAHVAREFGLKALMVTYHGNNYLPEGERNLMRMKDVFGFDHIIFRPSTDILRRLNRLGFTLTGDMNWHAHAGIFTYPMQMAVLHNIPLVFWGDHGFTEQGGMHSHDVFFEYTAEDRHKNALHGFDWFDFIEPVEGLTRKDLQFLIYPSEDRVRATGLRGIFLSNYFYYDGARHAEIARKHYQWEEAEQEFDRTFRRTSNLDDIHENGVHDYLKFIKLGYGRGTDHSNYEIREGRMTREKGMEMVRRYDHVKPRDLQRWLDYTGMTEEEFDRVADTFRDQRVWRIENNQWIKENVWGGESAYGEVKALPDWAR</sequence>
<protein>
    <submittedName>
        <fullName evidence="1">LPS biosynthesis protein</fullName>
    </submittedName>
</protein>
<dbReference type="EMBL" id="CP014230">
    <property type="protein sequence ID" value="AMD91762.1"/>
    <property type="molecule type" value="Genomic_DNA"/>
</dbReference>